<evidence type="ECO:0000259" key="2">
    <source>
        <dbReference type="Pfam" id="PF13391"/>
    </source>
</evidence>
<feature type="domain" description="HNH nuclease" evidence="2">
    <location>
        <begin position="142"/>
        <end position="219"/>
    </location>
</feature>
<proteinExistence type="predicted"/>
<accession>A0A177EYJ5</accession>
<evidence type="ECO:0000259" key="3">
    <source>
        <dbReference type="Pfam" id="PF25324"/>
    </source>
</evidence>
<dbReference type="AlphaFoldDB" id="A0A177EYJ5"/>
<dbReference type="OrthoDB" id="2142759at2759"/>
<feature type="domain" description="DUF7881" evidence="3">
    <location>
        <begin position="35"/>
        <end position="108"/>
    </location>
</feature>
<sequence>MASSPSSPKTFTSPPSETETSSPQNTMPTRDRSAGRNVHIYDLNDPTTVIGGLLLLPGVTNANFYTMIEIIIIFEGPFFLQNENETKIEKDDYPLQPGNYYIVTTHSFRLNDEPWLVRIISLATGSRVATFTEAVRSRDRQCIISGRSIPTFNGIDFWGSFKAAHIFPLAYEGHWIKENYGRWIISQPEKGGSINSVQNGLLLDAGIHQLFDLYSISINPDDNYKIVAFEPTTFNIEGKHLNRELFTRPNAPADPLLRWHFRQAVLANMRGAGEPRFEHDLPPGSDIVGEILRGPKSGERMEFELFSRVGAQMELYPSAGGIIVPPRGVSSRQFLLILAVRATWSASFILSFVPRQRDEWP</sequence>
<dbReference type="EMBL" id="LVKK01000077">
    <property type="protein sequence ID" value="OAG37115.1"/>
    <property type="molecule type" value="Genomic_DNA"/>
</dbReference>
<organism evidence="4 5">
    <name type="scientific">Fonsecaea monophora</name>
    <dbReference type="NCBI Taxonomy" id="254056"/>
    <lineage>
        <taxon>Eukaryota</taxon>
        <taxon>Fungi</taxon>
        <taxon>Dikarya</taxon>
        <taxon>Ascomycota</taxon>
        <taxon>Pezizomycotina</taxon>
        <taxon>Eurotiomycetes</taxon>
        <taxon>Chaetothyriomycetidae</taxon>
        <taxon>Chaetothyriales</taxon>
        <taxon>Herpotrichiellaceae</taxon>
        <taxon>Fonsecaea</taxon>
    </lineage>
</organism>
<dbReference type="InterPro" id="IPR057203">
    <property type="entry name" value="DUF7881"/>
</dbReference>
<feature type="compositionally biased region" description="Low complexity" evidence="1">
    <location>
        <begin position="1"/>
        <end position="23"/>
    </location>
</feature>
<comment type="caution">
    <text evidence="4">The sequence shown here is derived from an EMBL/GenBank/DDBJ whole genome shotgun (WGS) entry which is preliminary data.</text>
</comment>
<dbReference type="InterPro" id="IPR003615">
    <property type="entry name" value="HNH_nuc"/>
</dbReference>
<evidence type="ECO:0000313" key="4">
    <source>
        <dbReference type="EMBL" id="OAG37115.1"/>
    </source>
</evidence>
<feature type="region of interest" description="Disordered" evidence="1">
    <location>
        <begin position="1"/>
        <end position="37"/>
    </location>
</feature>
<dbReference type="GeneID" id="34603793"/>
<keyword evidence="5" id="KW-1185">Reference proteome</keyword>
<name>A0A177EYJ5_9EURO</name>
<dbReference type="Proteomes" id="UP000077002">
    <property type="component" value="Unassembled WGS sequence"/>
</dbReference>
<protein>
    <submittedName>
        <fullName evidence="4">Uncharacterized protein</fullName>
    </submittedName>
</protein>
<evidence type="ECO:0000313" key="5">
    <source>
        <dbReference type="Proteomes" id="UP000077002"/>
    </source>
</evidence>
<reference evidence="4 5" key="1">
    <citation type="submission" date="2016-03" db="EMBL/GenBank/DDBJ databases">
        <title>Draft genome sequence of the Fonsecaea monophora CBS 269.37.</title>
        <authorList>
            <person name="Bombassaro A."/>
            <person name="Vinicius W.A."/>
            <person name="De Hoog S."/>
            <person name="Sun J."/>
            <person name="Souza E.M."/>
            <person name="Raittz R.T."/>
            <person name="Costa F."/>
            <person name="Leao A.C."/>
            <person name="Tadra-Sfeir M.Z."/>
            <person name="Baura V."/>
            <person name="Balsanelli E."/>
            <person name="Pedrosa F.O."/>
            <person name="Moreno L.F."/>
            <person name="Steffens M.B."/>
            <person name="Xi L."/>
            <person name="Bocca A.L."/>
            <person name="Felipe M.S."/>
            <person name="Teixeira M."/>
            <person name="Telles Filho F.Q."/>
            <person name="Azevedo C.M."/>
            <person name="Gomes R."/>
            <person name="Vicente V.A."/>
        </authorList>
    </citation>
    <scope>NUCLEOTIDE SEQUENCE [LARGE SCALE GENOMIC DNA]</scope>
    <source>
        <strain evidence="4 5">CBS 269.37</strain>
    </source>
</reference>
<dbReference type="RefSeq" id="XP_022509067.1">
    <property type="nucleotide sequence ID" value="XM_022658593.1"/>
</dbReference>
<evidence type="ECO:0000256" key="1">
    <source>
        <dbReference type="SAM" id="MobiDB-lite"/>
    </source>
</evidence>
<dbReference type="Pfam" id="PF25324">
    <property type="entry name" value="DUF7881"/>
    <property type="match status" value="1"/>
</dbReference>
<gene>
    <name evidence="4" type="ORF">AYO21_08650</name>
</gene>
<dbReference type="Pfam" id="PF13391">
    <property type="entry name" value="HNH_2"/>
    <property type="match status" value="1"/>
</dbReference>